<feature type="transmembrane region" description="Helical" evidence="5">
    <location>
        <begin position="360"/>
        <end position="378"/>
    </location>
</feature>
<evidence type="ECO:0000256" key="4">
    <source>
        <dbReference type="ARBA" id="ARBA00023136"/>
    </source>
</evidence>
<dbReference type="PROSITE" id="PS50928">
    <property type="entry name" value="ABC_TM1"/>
    <property type="match status" value="1"/>
</dbReference>
<dbReference type="Proteomes" id="UP000317371">
    <property type="component" value="Unassembled WGS sequence"/>
</dbReference>
<dbReference type="InParanoid" id="A0A540VIF0"/>
<evidence type="ECO:0000256" key="1">
    <source>
        <dbReference type="ARBA" id="ARBA00004141"/>
    </source>
</evidence>
<gene>
    <name evidence="8" type="ORF">FKZ61_06590</name>
</gene>
<dbReference type="GO" id="GO:0005886">
    <property type="term" value="C:plasma membrane"/>
    <property type="evidence" value="ECO:0007669"/>
    <property type="project" value="UniProtKB-SubCell"/>
</dbReference>
<dbReference type="PANTHER" id="PTHR43839">
    <property type="entry name" value="OPPC IN A BINDING PROTEIN-DEPENDENT TRANSPORT SYSTEM"/>
    <property type="match status" value="1"/>
</dbReference>
<evidence type="ECO:0000313" key="9">
    <source>
        <dbReference type="Proteomes" id="UP000317371"/>
    </source>
</evidence>
<dbReference type="GO" id="GO:0055085">
    <property type="term" value="P:transmembrane transport"/>
    <property type="evidence" value="ECO:0007669"/>
    <property type="project" value="InterPro"/>
</dbReference>
<accession>A0A540VIF0</accession>
<keyword evidence="9" id="KW-1185">Reference proteome</keyword>
<feature type="transmembrane region" description="Helical" evidence="5">
    <location>
        <begin position="223"/>
        <end position="242"/>
    </location>
</feature>
<evidence type="ECO:0000256" key="5">
    <source>
        <dbReference type="RuleBase" id="RU363032"/>
    </source>
</evidence>
<dbReference type="RefSeq" id="WP_141609298.1">
    <property type="nucleotide sequence ID" value="NZ_VIGC02000007.1"/>
</dbReference>
<keyword evidence="5" id="KW-0813">Transport</keyword>
<comment type="similarity">
    <text evidence="5">Belongs to the binding-protein-dependent transport system permease family.</text>
</comment>
<evidence type="ECO:0000313" key="8">
    <source>
        <dbReference type="EMBL" id="TQE96556.1"/>
    </source>
</evidence>
<dbReference type="PANTHER" id="PTHR43839:SF3">
    <property type="entry name" value="OLIGOPEPTIDE ABC TRANSPORTER, PERMEASE PROTEIN"/>
    <property type="match status" value="1"/>
</dbReference>
<feature type="transmembrane region" description="Helical" evidence="5">
    <location>
        <begin position="187"/>
        <end position="211"/>
    </location>
</feature>
<sequence>MAEQVARVSTPYEEETLPPSPTLEAAEDVAADIGQLSVWRLMWRRFLRNRLAVAGSILLILLYILVIFADFFAPYDHLKVNEDYVLRAPQRLRFFDEEGNFHLRPFVYGTTTELDTHDLVWVHKDDPSQIYPIRFFVHGKPYKLLGLFETDIHLYGVDEPGTIFLLGTDRLGRDVFSRILFGGRVSLSVGLIGVTLTIIFGSILGTVSGYFGGIVDTVMQRIIELLMSFPDIALWAALAAALPHDMSTVTRFFFISIILSFIGWTGLARQVRAKVLAYREMDYTNAARAAGASHTRIILVHMLPNALSHIIVVATLAIPGMILAETALSFLGLGIQPPMVSWGTLLQDAQTVSVVVKNPWLMIPGAFVIVAVLCFNFVGDGFRDAADPFAI</sequence>
<comment type="subcellular location">
    <subcellularLocation>
        <location evidence="5">Cell membrane</location>
        <topology evidence="5">Multi-pass membrane protein</topology>
    </subcellularLocation>
    <subcellularLocation>
        <location evidence="1">Membrane</location>
        <topology evidence="1">Multi-pass membrane protein</topology>
    </subcellularLocation>
</comment>
<name>A0A540VIF0_9CHLR</name>
<organism evidence="8 9">
    <name type="scientific">Litorilinea aerophila</name>
    <dbReference type="NCBI Taxonomy" id="1204385"/>
    <lineage>
        <taxon>Bacteria</taxon>
        <taxon>Bacillati</taxon>
        <taxon>Chloroflexota</taxon>
        <taxon>Caldilineae</taxon>
        <taxon>Caldilineales</taxon>
        <taxon>Caldilineaceae</taxon>
        <taxon>Litorilinea</taxon>
    </lineage>
</organism>
<proteinExistence type="inferred from homology"/>
<dbReference type="AlphaFoldDB" id="A0A540VIF0"/>
<dbReference type="Pfam" id="PF00528">
    <property type="entry name" value="BPD_transp_1"/>
    <property type="match status" value="1"/>
</dbReference>
<protein>
    <submittedName>
        <fullName evidence="8">ABC transporter permease</fullName>
    </submittedName>
</protein>
<dbReference type="InterPro" id="IPR025966">
    <property type="entry name" value="OppC_N"/>
</dbReference>
<dbReference type="SUPFAM" id="SSF161098">
    <property type="entry name" value="MetI-like"/>
    <property type="match status" value="1"/>
</dbReference>
<keyword evidence="2 5" id="KW-0812">Transmembrane</keyword>
<feature type="domain" description="ABC transmembrane type-1" evidence="7">
    <location>
        <begin position="183"/>
        <end position="379"/>
    </location>
</feature>
<dbReference type="CDD" id="cd06261">
    <property type="entry name" value="TM_PBP2"/>
    <property type="match status" value="1"/>
</dbReference>
<feature type="region of interest" description="Disordered" evidence="6">
    <location>
        <begin position="1"/>
        <end position="20"/>
    </location>
</feature>
<keyword evidence="4 5" id="KW-0472">Membrane</keyword>
<evidence type="ECO:0000256" key="6">
    <source>
        <dbReference type="SAM" id="MobiDB-lite"/>
    </source>
</evidence>
<feature type="transmembrane region" description="Helical" evidence="5">
    <location>
        <begin position="248"/>
        <end position="267"/>
    </location>
</feature>
<evidence type="ECO:0000256" key="2">
    <source>
        <dbReference type="ARBA" id="ARBA00022692"/>
    </source>
</evidence>
<keyword evidence="3 5" id="KW-1133">Transmembrane helix</keyword>
<dbReference type="Gene3D" id="1.10.3720.10">
    <property type="entry name" value="MetI-like"/>
    <property type="match status" value="1"/>
</dbReference>
<dbReference type="EMBL" id="VIGC01000007">
    <property type="protein sequence ID" value="TQE96556.1"/>
    <property type="molecule type" value="Genomic_DNA"/>
</dbReference>
<evidence type="ECO:0000256" key="3">
    <source>
        <dbReference type="ARBA" id="ARBA00022989"/>
    </source>
</evidence>
<feature type="transmembrane region" description="Helical" evidence="5">
    <location>
        <begin position="306"/>
        <end position="335"/>
    </location>
</feature>
<dbReference type="OrthoDB" id="9797472at2"/>
<dbReference type="InterPro" id="IPR000515">
    <property type="entry name" value="MetI-like"/>
</dbReference>
<comment type="caution">
    <text evidence="8">The sequence shown here is derived from an EMBL/GenBank/DDBJ whole genome shotgun (WGS) entry which is preliminary data.</text>
</comment>
<dbReference type="Pfam" id="PF12911">
    <property type="entry name" value="OppC_N"/>
    <property type="match status" value="1"/>
</dbReference>
<feature type="transmembrane region" description="Helical" evidence="5">
    <location>
        <begin position="51"/>
        <end position="73"/>
    </location>
</feature>
<dbReference type="InterPro" id="IPR035906">
    <property type="entry name" value="MetI-like_sf"/>
</dbReference>
<reference evidence="8 9" key="1">
    <citation type="submission" date="2019-06" db="EMBL/GenBank/DDBJ databases">
        <title>Genome sequence of Litorilinea aerophila BAA-2444.</title>
        <authorList>
            <person name="Maclea K.S."/>
            <person name="Maurais E.G."/>
            <person name="Iannazzi L.C."/>
        </authorList>
    </citation>
    <scope>NUCLEOTIDE SEQUENCE [LARGE SCALE GENOMIC DNA]</scope>
    <source>
        <strain evidence="8 9">ATCC BAA-2444</strain>
    </source>
</reference>
<evidence type="ECO:0000259" key="7">
    <source>
        <dbReference type="PROSITE" id="PS50928"/>
    </source>
</evidence>